<keyword evidence="1" id="KW-0732">Signal</keyword>
<dbReference type="Proteomes" id="UP001157186">
    <property type="component" value="Unassembled WGS sequence"/>
</dbReference>
<evidence type="ECO:0000313" key="2">
    <source>
        <dbReference type="EMBL" id="GLX78736.1"/>
    </source>
</evidence>
<keyword evidence="3" id="KW-1185">Reference proteome</keyword>
<proteinExistence type="predicted"/>
<dbReference type="EMBL" id="BSST01000001">
    <property type="protein sequence ID" value="GLX78736.1"/>
    <property type="molecule type" value="Genomic_DNA"/>
</dbReference>
<accession>A0ABQ6GVQ1</accession>
<dbReference type="RefSeq" id="WP_284244606.1">
    <property type="nucleotide sequence ID" value="NZ_BSST01000001.1"/>
</dbReference>
<name>A0ABQ6GVQ1_9GAMM</name>
<evidence type="ECO:0000313" key="3">
    <source>
        <dbReference type="Proteomes" id="UP001157186"/>
    </source>
</evidence>
<feature type="signal peptide" evidence="1">
    <location>
        <begin position="1"/>
        <end position="18"/>
    </location>
</feature>
<comment type="caution">
    <text evidence="2">The sequence shown here is derived from an EMBL/GenBank/DDBJ whole genome shotgun (WGS) entry which is preliminary data.</text>
</comment>
<organism evidence="2 3">
    <name type="scientific">Thalassotalea insulae</name>
    <dbReference type="NCBI Taxonomy" id="2056778"/>
    <lineage>
        <taxon>Bacteria</taxon>
        <taxon>Pseudomonadati</taxon>
        <taxon>Pseudomonadota</taxon>
        <taxon>Gammaproteobacteria</taxon>
        <taxon>Alteromonadales</taxon>
        <taxon>Colwelliaceae</taxon>
        <taxon>Thalassotalea</taxon>
    </lineage>
</organism>
<evidence type="ECO:0000256" key="1">
    <source>
        <dbReference type="SAM" id="SignalP"/>
    </source>
</evidence>
<gene>
    <name evidence="2" type="ORF">tinsulaeT_20760</name>
</gene>
<protein>
    <submittedName>
        <fullName evidence="2">Uncharacterized protein</fullName>
    </submittedName>
</protein>
<feature type="chain" id="PRO_5045869426" evidence="1">
    <location>
        <begin position="19"/>
        <end position="109"/>
    </location>
</feature>
<sequence>MKMLCTILGLLLSTSSVAGSIETTIYRVGMSQYPNYAFIKVDTPFVKADCALNNTSLLFDITQDSGKILFSTALAAHVSQKKLWIEYVDNSCVSGTVLMLAKRFHINER</sequence>
<reference evidence="2 3" key="1">
    <citation type="submission" date="2023-03" db="EMBL/GenBank/DDBJ databases">
        <title>Draft genome sequence of Thalassotalea insulae KCTC 62186T.</title>
        <authorList>
            <person name="Sawabe T."/>
        </authorList>
    </citation>
    <scope>NUCLEOTIDE SEQUENCE [LARGE SCALE GENOMIC DNA]</scope>
    <source>
        <strain evidence="2 3">KCTC 62186</strain>
    </source>
</reference>